<evidence type="ECO:0000313" key="3">
    <source>
        <dbReference type="EMBL" id="MDT0349927.1"/>
    </source>
</evidence>
<protein>
    <submittedName>
        <fullName evidence="3">DUF3043 domain-containing protein</fullName>
    </submittedName>
</protein>
<reference evidence="4" key="1">
    <citation type="submission" date="2023-07" db="EMBL/GenBank/DDBJ databases">
        <title>30 novel species of actinomycetes from the DSMZ collection.</title>
        <authorList>
            <person name="Nouioui I."/>
        </authorList>
    </citation>
    <scope>NUCLEOTIDE SEQUENCE [LARGE SCALE GENOMIC DNA]</scope>
    <source>
        <strain evidence="4">DSM 45834</strain>
    </source>
</reference>
<feature type="compositionally biased region" description="Low complexity" evidence="1">
    <location>
        <begin position="1"/>
        <end position="16"/>
    </location>
</feature>
<keyword evidence="2" id="KW-0472">Membrane</keyword>
<keyword evidence="4" id="KW-1185">Reference proteome</keyword>
<dbReference type="EMBL" id="JAVREJ010000005">
    <property type="protein sequence ID" value="MDT0349927.1"/>
    <property type="molecule type" value="Genomic_DNA"/>
</dbReference>
<gene>
    <name evidence="3" type="ORF">RM445_10375</name>
</gene>
<accession>A0ABU2N7L0</accession>
<comment type="caution">
    <text evidence="3">The sequence shown here is derived from an EMBL/GenBank/DDBJ whole genome shotgun (WGS) entry which is preliminary data.</text>
</comment>
<dbReference type="InterPro" id="IPR021403">
    <property type="entry name" value="DUF3043"/>
</dbReference>
<keyword evidence="2" id="KW-0812">Transmembrane</keyword>
<proteinExistence type="predicted"/>
<dbReference type="Pfam" id="PF11241">
    <property type="entry name" value="DUF3043"/>
    <property type="match status" value="1"/>
</dbReference>
<feature type="transmembrane region" description="Helical" evidence="2">
    <location>
        <begin position="152"/>
        <end position="173"/>
    </location>
</feature>
<feature type="compositionally biased region" description="Basic and acidic residues" evidence="1">
    <location>
        <begin position="77"/>
        <end position="114"/>
    </location>
</feature>
<organism evidence="3 4">
    <name type="scientific">Pseudonocardia charpentierae</name>
    <dbReference type="NCBI Taxonomy" id="3075545"/>
    <lineage>
        <taxon>Bacteria</taxon>
        <taxon>Bacillati</taxon>
        <taxon>Actinomycetota</taxon>
        <taxon>Actinomycetes</taxon>
        <taxon>Pseudonocardiales</taxon>
        <taxon>Pseudonocardiaceae</taxon>
        <taxon>Pseudonocardia</taxon>
    </lineage>
</organism>
<sequence>MSLLRRSSSPNGSSSGDTADTAVAPIAAESVRVAGGTAGKGRPTPKRREAEGRRRGPAPAPPKTQREASKFAKANRPPKEQQREQRRREAEQRRAGMARGDDKYLPPRDRGPVRGYIRDVVDSRPHLIGLFMPLALVVVASVLVPSPAVQQYMSLFSLAMLMVMIAEGVYLGLTTTRKARERFPNEEVGALGTGWYAFTRASQPRKLRMPKPRVQRGANP</sequence>
<evidence type="ECO:0000256" key="2">
    <source>
        <dbReference type="SAM" id="Phobius"/>
    </source>
</evidence>
<evidence type="ECO:0000256" key="1">
    <source>
        <dbReference type="SAM" id="MobiDB-lite"/>
    </source>
</evidence>
<feature type="region of interest" description="Disordered" evidence="1">
    <location>
        <begin position="1"/>
        <end position="114"/>
    </location>
</feature>
<keyword evidence="2" id="KW-1133">Transmembrane helix</keyword>
<name>A0ABU2N7L0_9PSEU</name>
<dbReference type="Proteomes" id="UP001183202">
    <property type="component" value="Unassembled WGS sequence"/>
</dbReference>
<feature type="transmembrane region" description="Helical" evidence="2">
    <location>
        <begin position="127"/>
        <end position="146"/>
    </location>
</feature>
<evidence type="ECO:0000313" key="4">
    <source>
        <dbReference type="Proteomes" id="UP001183202"/>
    </source>
</evidence>
<dbReference type="RefSeq" id="WP_311555955.1">
    <property type="nucleotide sequence ID" value="NZ_JAVREJ010000005.1"/>
</dbReference>